<reference evidence="1 2" key="1">
    <citation type="submission" date="2016-10" db="EMBL/GenBank/DDBJ databases">
        <authorList>
            <person name="de Groot N.N."/>
        </authorList>
    </citation>
    <scope>NUCLEOTIDE SEQUENCE [LARGE SCALE GENOMIC DNA]</scope>
    <source>
        <strain evidence="1 2">DSM 21741</strain>
    </source>
</reference>
<proteinExistence type="predicted"/>
<gene>
    <name evidence="1" type="ORF">SAMN04488543_2698</name>
</gene>
<name>A0A1H1WF59_9ACTN</name>
<organism evidence="1 2">
    <name type="scientific">Friedmanniella luteola</name>
    <dbReference type="NCBI Taxonomy" id="546871"/>
    <lineage>
        <taxon>Bacteria</taxon>
        <taxon>Bacillati</taxon>
        <taxon>Actinomycetota</taxon>
        <taxon>Actinomycetes</taxon>
        <taxon>Propionibacteriales</taxon>
        <taxon>Nocardioidaceae</taxon>
        <taxon>Friedmanniella</taxon>
    </lineage>
</organism>
<dbReference type="Proteomes" id="UP000199092">
    <property type="component" value="Chromosome I"/>
</dbReference>
<dbReference type="STRING" id="546871.SAMN04488543_2698"/>
<accession>A0A1H1WF59</accession>
<dbReference type="EMBL" id="LT629749">
    <property type="protein sequence ID" value="SDS94779.1"/>
    <property type="molecule type" value="Genomic_DNA"/>
</dbReference>
<sequence>MERRLSAALLELEARGLLVRLDQIRPLALHETMVMAAALPVPASLEIERFLHAGRTVLRRQIHAYLAWLDGPGRSARPDEQQHRFVLIRMRFNAVLSQFDTFTEVVTQRSESRTGVWLSGLDVLAADALAITPWIQDRPEVVTYLARGPGAAIRRARTRLPGGDASPVAIIRVPRERMVGHGIASSLVHEVGHQGAALLGLVESLREDVSRQRPLTPERVPAWRSWERWVSEVIADLWSVAALGISSTLGLLAVVSLPRFFVFRPSDDDPHPTPYLRVLLSCAIGAELYPHPQWADMARTWKELYPVADLPPERQDEFALLEAEIPAFALLLAEHRSPALQGRSLRNSFPLGQRRPQRLLKLFHQWRSDLGVLARQPPTLVFAVVGQARAAQLITPEAESELLSAVLRAWALRSSLSTHQTISTTRRLQSRAS</sequence>
<evidence type="ECO:0000313" key="2">
    <source>
        <dbReference type="Proteomes" id="UP000199092"/>
    </source>
</evidence>
<keyword evidence="2" id="KW-1185">Reference proteome</keyword>
<evidence type="ECO:0000313" key="1">
    <source>
        <dbReference type="EMBL" id="SDS94779.1"/>
    </source>
</evidence>
<protein>
    <submittedName>
        <fullName evidence="1">Uncharacterized protein</fullName>
    </submittedName>
</protein>
<dbReference type="AlphaFoldDB" id="A0A1H1WF59"/>